<accession>A0A9X3CUE0</accession>
<sequence length="200" mass="22858">MQQVRNSRKNKIVIFASGNGSNAENIIKYFQQKDTAEVIAVFSNNRRAKVLERAHNLGVKALHFDRQALYHSNEVQRLLIDMNPDLIVLAGFLWIFPTNILQHFPNKVINIHPALLPNYGGKGMYGMNVHKAIHENKEVETGISIHYVNENYDEGKMIFQATTAIKPEDSVEDIAHKIHELEQEHFPKVIENLLLPAKND</sequence>
<dbReference type="InterPro" id="IPR004607">
    <property type="entry name" value="GART"/>
</dbReference>
<comment type="similarity">
    <text evidence="4 6">Belongs to the GART family.</text>
</comment>
<dbReference type="InterPro" id="IPR036477">
    <property type="entry name" value="Formyl_transf_N_sf"/>
</dbReference>
<gene>
    <name evidence="6" type="primary">purN</name>
    <name evidence="8" type="ORF">OQ279_02280</name>
</gene>
<evidence type="ECO:0000256" key="1">
    <source>
        <dbReference type="ARBA" id="ARBA00005054"/>
    </source>
</evidence>
<keyword evidence="2 6" id="KW-0808">Transferase</keyword>
<dbReference type="CDD" id="cd08645">
    <property type="entry name" value="FMT_core_GART"/>
    <property type="match status" value="1"/>
</dbReference>
<name>A0A9X3CUE0_9FLAO</name>
<dbReference type="Pfam" id="PF00551">
    <property type="entry name" value="Formyl_trans_N"/>
    <property type="match status" value="1"/>
</dbReference>
<dbReference type="RefSeq" id="WP_266068148.1">
    <property type="nucleotide sequence ID" value="NZ_JAPJDA010000002.1"/>
</dbReference>
<feature type="active site" description="Proton donor" evidence="6">
    <location>
        <position position="112"/>
    </location>
</feature>
<keyword evidence="9" id="KW-1185">Reference proteome</keyword>
<dbReference type="GO" id="GO:0004644">
    <property type="term" value="F:phosphoribosylglycinamide formyltransferase activity"/>
    <property type="evidence" value="ECO:0007669"/>
    <property type="project" value="UniProtKB-UniRule"/>
</dbReference>
<dbReference type="PROSITE" id="PS00373">
    <property type="entry name" value="GART"/>
    <property type="match status" value="1"/>
</dbReference>
<feature type="binding site" evidence="6">
    <location>
        <begin position="20"/>
        <end position="22"/>
    </location>
    <ligand>
        <name>N(1)-(5-phospho-beta-D-ribosyl)glycinamide</name>
        <dbReference type="ChEBI" id="CHEBI:143788"/>
    </ligand>
</feature>
<proteinExistence type="inferred from homology"/>
<evidence type="ECO:0000256" key="2">
    <source>
        <dbReference type="ARBA" id="ARBA00022679"/>
    </source>
</evidence>
<evidence type="ECO:0000256" key="6">
    <source>
        <dbReference type="HAMAP-Rule" id="MF_01930"/>
    </source>
</evidence>
<keyword evidence="3 6" id="KW-0658">Purine biosynthesis</keyword>
<organism evidence="8 9">
    <name type="scientific">Salinimicrobium profundisediminis</name>
    <dbReference type="NCBI Taxonomy" id="2994553"/>
    <lineage>
        <taxon>Bacteria</taxon>
        <taxon>Pseudomonadati</taxon>
        <taxon>Bacteroidota</taxon>
        <taxon>Flavobacteriia</taxon>
        <taxon>Flavobacteriales</taxon>
        <taxon>Flavobacteriaceae</taxon>
        <taxon>Salinimicrobium</taxon>
    </lineage>
</organism>
<dbReference type="Proteomes" id="UP001148482">
    <property type="component" value="Unassembled WGS sequence"/>
</dbReference>
<dbReference type="HAMAP" id="MF_01930">
    <property type="entry name" value="PurN"/>
    <property type="match status" value="1"/>
</dbReference>
<evidence type="ECO:0000256" key="5">
    <source>
        <dbReference type="ARBA" id="ARBA00047664"/>
    </source>
</evidence>
<reference evidence="8" key="1">
    <citation type="submission" date="2022-11" db="EMBL/GenBank/DDBJ databases">
        <title>Salinimicrobium profundisediminis sp. nov., isolated from deep-sea sediment of the Mariana Trench.</title>
        <authorList>
            <person name="Fu H."/>
        </authorList>
    </citation>
    <scope>NUCLEOTIDE SEQUENCE</scope>
    <source>
        <strain evidence="8">MT39</strain>
    </source>
</reference>
<protein>
    <recommendedName>
        <fullName evidence="6">Phosphoribosylglycinamide formyltransferase</fullName>
        <ecNumber evidence="6">2.1.2.2</ecNumber>
    </recommendedName>
    <alternativeName>
        <fullName evidence="6">5'-phosphoribosylglycinamide transformylase</fullName>
    </alternativeName>
    <alternativeName>
        <fullName evidence="6">GAR transformylase</fullName>
        <shortName evidence="6">GART</shortName>
    </alternativeName>
</protein>
<evidence type="ECO:0000313" key="9">
    <source>
        <dbReference type="Proteomes" id="UP001148482"/>
    </source>
</evidence>
<feature type="site" description="Raises pKa of active site His" evidence="6">
    <location>
        <position position="153"/>
    </location>
</feature>
<comment type="caution">
    <text evidence="8">The sequence shown here is derived from an EMBL/GenBank/DDBJ whole genome shotgun (WGS) entry which is preliminary data.</text>
</comment>
<evidence type="ECO:0000256" key="3">
    <source>
        <dbReference type="ARBA" id="ARBA00022755"/>
    </source>
</evidence>
<dbReference type="EC" id="2.1.2.2" evidence="6"/>
<dbReference type="InterPro" id="IPR001555">
    <property type="entry name" value="GART_AS"/>
</dbReference>
<feature type="binding site" evidence="6">
    <location>
        <position position="110"/>
    </location>
    <ligand>
        <name>(6R)-10-formyltetrahydrofolate</name>
        <dbReference type="ChEBI" id="CHEBI:195366"/>
    </ligand>
</feature>
<feature type="binding site" evidence="6">
    <location>
        <position position="66"/>
    </location>
    <ligand>
        <name>(6R)-10-formyltetrahydrofolate</name>
        <dbReference type="ChEBI" id="CHEBI:195366"/>
    </ligand>
</feature>
<dbReference type="GO" id="GO:0006189">
    <property type="term" value="P:'de novo' IMP biosynthetic process"/>
    <property type="evidence" value="ECO:0007669"/>
    <property type="project" value="UniProtKB-UniRule"/>
</dbReference>
<evidence type="ECO:0000259" key="7">
    <source>
        <dbReference type="Pfam" id="PF00551"/>
    </source>
</evidence>
<comment type="caution">
    <text evidence="6">Lacks conserved residue(s) required for the propagation of feature annotation.</text>
</comment>
<dbReference type="InterPro" id="IPR002376">
    <property type="entry name" value="Formyl_transf_N"/>
</dbReference>
<comment type="catalytic activity">
    <reaction evidence="5 6">
        <text>N(1)-(5-phospho-beta-D-ribosyl)glycinamide + (6R)-10-formyltetrahydrofolate = N(2)-formyl-N(1)-(5-phospho-beta-D-ribosyl)glycinamide + (6S)-5,6,7,8-tetrahydrofolate + H(+)</text>
        <dbReference type="Rhea" id="RHEA:15053"/>
        <dbReference type="ChEBI" id="CHEBI:15378"/>
        <dbReference type="ChEBI" id="CHEBI:57453"/>
        <dbReference type="ChEBI" id="CHEBI:143788"/>
        <dbReference type="ChEBI" id="CHEBI:147286"/>
        <dbReference type="ChEBI" id="CHEBI:195366"/>
        <dbReference type="EC" id="2.1.2.2"/>
    </reaction>
</comment>
<dbReference type="GO" id="GO:0005829">
    <property type="term" value="C:cytosol"/>
    <property type="evidence" value="ECO:0007669"/>
    <property type="project" value="TreeGrafter"/>
</dbReference>
<comment type="pathway">
    <text evidence="1 6">Purine metabolism; IMP biosynthesis via de novo pathway; N(2)-formyl-N(1)-(5-phospho-D-ribosyl)glycinamide from N(1)-(5-phospho-D-ribosyl)glycinamide (10-formyl THF route): step 1/1.</text>
</comment>
<dbReference type="PANTHER" id="PTHR43369">
    <property type="entry name" value="PHOSPHORIBOSYLGLYCINAMIDE FORMYLTRANSFERASE"/>
    <property type="match status" value="1"/>
</dbReference>
<comment type="function">
    <text evidence="6">Catalyzes the transfer of a formyl group from 10-formyltetrahydrofolate to 5-phospho-ribosyl-glycinamide (GAR), producing 5-phospho-ribosyl-N-formylglycinamide (FGAR) and tetrahydrofolate.</text>
</comment>
<dbReference type="PANTHER" id="PTHR43369:SF2">
    <property type="entry name" value="PHOSPHORIBOSYLGLYCINAMIDE FORMYLTRANSFERASE"/>
    <property type="match status" value="1"/>
</dbReference>
<dbReference type="Gene3D" id="3.40.50.170">
    <property type="entry name" value="Formyl transferase, N-terminal domain"/>
    <property type="match status" value="1"/>
</dbReference>
<dbReference type="AlphaFoldDB" id="A0A9X3CUE0"/>
<dbReference type="SUPFAM" id="SSF53328">
    <property type="entry name" value="Formyltransferase"/>
    <property type="match status" value="1"/>
</dbReference>
<evidence type="ECO:0000256" key="4">
    <source>
        <dbReference type="ARBA" id="ARBA00038440"/>
    </source>
</evidence>
<evidence type="ECO:0000313" key="8">
    <source>
        <dbReference type="EMBL" id="MCX2836967.1"/>
    </source>
</evidence>
<dbReference type="EMBL" id="JAPJDA010000002">
    <property type="protein sequence ID" value="MCX2836967.1"/>
    <property type="molecule type" value="Genomic_DNA"/>
</dbReference>
<feature type="domain" description="Formyl transferase N-terminal" evidence="7">
    <location>
        <begin position="11"/>
        <end position="190"/>
    </location>
</feature>